<accession>A0A383DYP9</accession>
<organism evidence="1">
    <name type="scientific">marine metagenome</name>
    <dbReference type="NCBI Taxonomy" id="408172"/>
    <lineage>
        <taxon>unclassified sequences</taxon>
        <taxon>metagenomes</taxon>
        <taxon>ecological metagenomes</taxon>
    </lineage>
</organism>
<feature type="non-terminal residue" evidence="1">
    <location>
        <position position="34"/>
    </location>
</feature>
<evidence type="ECO:0000313" key="1">
    <source>
        <dbReference type="EMBL" id="SVE49676.1"/>
    </source>
</evidence>
<feature type="non-terminal residue" evidence="1">
    <location>
        <position position="1"/>
    </location>
</feature>
<proteinExistence type="predicted"/>
<gene>
    <name evidence="1" type="ORF">METZ01_LOCUS502530</name>
</gene>
<sequence length="34" mass="3840">VLGTDFAEKPCKINECNESGWLKKFENHLFSALA</sequence>
<protein>
    <submittedName>
        <fullName evidence="1">Uncharacterized protein</fullName>
    </submittedName>
</protein>
<reference evidence="1" key="1">
    <citation type="submission" date="2018-05" db="EMBL/GenBank/DDBJ databases">
        <authorList>
            <person name="Lanie J.A."/>
            <person name="Ng W.-L."/>
            <person name="Kazmierczak K.M."/>
            <person name="Andrzejewski T.M."/>
            <person name="Davidsen T.M."/>
            <person name="Wayne K.J."/>
            <person name="Tettelin H."/>
            <person name="Glass J.I."/>
            <person name="Rusch D."/>
            <person name="Podicherti R."/>
            <person name="Tsui H.-C.T."/>
            <person name="Winkler M.E."/>
        </authorList>
    </citation>
    <scope>NUCLEOTIDE SEQUENCE</scope>
</reference>
<name>A0A383DYP9_9ZZZZ</name>
<dbReference type="AlphaFoldDB" id="A0A383DYP9"/>
<dbReference type="EMBL" id="UINC01221364">
    <property type="protein sequence ID" value="SVE49676.1"/>
    <property type="molecule type" value="Genomic_DNA"/>
</dbReference>